<gene>
    <name evidence="1" type="ORF">Harvfovirus37_7</name>
</gene>
<organism evidence="1">
    <name type="scientific">Harvfovirus sp</name>
    <dbReference type="NCBI Taxonomy" id="2487768"/>
    <lineage>
        <taxon>Viruses</taxon>
        <taxon>Varidnaviria</taxon>
        <taxon>Bamfordvirae</taxon>
        <taxon>Nucleocytoviricota</taxon>
        <taxon>Megaviricetes</taxon>
        <taxon>Imitervirales</taxon>
        <taxon>Mimiviridae</taxon>
        <taxon>Klosneuvirinae</taxon>
    </lineage>
</organism>
<reference evidence="1" key="1">
    <citation type="submission" date="2018-10" db="EMBL/GenBank/DDBJ databases">
        <title>Hidden diversity of soil giant viruses.</title>
        <authorList>
            <person name="Schulz F."/>
            <person name="Alteio L."/>
            <person name="Goudeau D."/>
            <person name="Ryan E.M."/>
            <person name="Malmstrom R.R."/>
            <person name="Blanchard J."/>
            <person name="Woyke T."/>
        </authorList>
    </citation>
    <scope>NUCLEOTIDE SEQUENCE</scope>
    <source>
        <strain evidence="1">HAV1</strain>
    </source>
</reference>
<sequence length="54" mass="5782">MCAHCDLSMSDVMAIVGKAVIHEGIGAMAIIDRWALWNKGSGIWNGIGRGLMSH</sequence>
<evidence type="ECO:0000313" key="1">
    <source>
        <dbReference type="EMBL" id="AYV81493.1"/>
    </source>
</evidence>
<accession>A0A3G5A6M6</accession>
<proteinExistence type="predicted"/>
<name>A0A3G5A6M6_9VIRU</name>
<protein>
    <submittedName>
        <fullName evidence="1">Uncharacterized protein</fullName>
    </submittedName>
</protein>
<dbReference type="EMBL" id="MK072279">
    <property type="protein sequence ID" value="AYV81493.1"/>
    <property type="molecule type" value="Genomic_DNA"/>
</dbReference>